<reference evidence="8" key="1">
    <citation type="submission" date="2022-10" db="EMBL/GenBank/DDBJ databases">
        <authorList>
            <person name="Yu W.X."/>
        </authorList>
    </citation>
    <scope>NUCLEOTIDE SEQUENCE</scope>
    <source>
        <strain evidence="8">D04</strain>
    </source>
</reference>
<evidence type="ECO:0000313" key="8">
    <source>
        <dbReference type="EMBL" id="MCW3805801.1"/>
    </source>
</evidence>
<dbReference type="InterPro" id="IPR003856">
    <property type="entry name" value="LPS_length_determ_N"/>
</dbReference>
<dbReference type="Proteomes" id="UP001207408">
    <property type="component" value="Unassembled WGS sequence"/>
</dbReference>
<comment type="caution">
    <text evidence="8">The sequence shown here is derived from an EMBL/GenBank/DDBJ whole genome shotgun (WGS) entry which is preliminary data.</text>
</comment>
<dbReference type="GO" id="GO:0004713">
    <property type="term" value="F:protein tyrosine kinase activity"/>
    <property type="evidence" value="ECO:0007669"/>
    <property type="project" value="TreeGrafter"/>
</dbReference>
<dbReference type="InterPro" id="IPR050445">
    <property type="entry name" value="Bact_polysacc_biosynth/exp"/>
</dbReference>
<dbReference type="GO" id="GO:0005886">
    <property type="term" value="C:plasma membrane"/>
    <property type="evidence" value="ECO:0007669"/>
    <property type="project" value="UniProtKB-SubCell"/>
</dbReference>
<dbReference type="RefSeq" id="WP_301199167.1">
    <property type="nucleotide sequence ID" value="NZ_JAPDPI010000016.1"/>
</dbReference>
<dbReference type="Pfam" id="PF02706">
    <property type="entry name" value="Wzz"/>
    <property type="match status" value="1"/>
</dbReference>
<dbReference type="EMBL" id="JAPDPI010000016">
    <property type="protein sequence ID" value="MCW3805801.1"/>
    <property type="molecule type" value="Genomic_DNA"/>
</dbReference>
<evidence type="ECO:0000256" key="2">
    <source>
        <dbReference type="ARBA" id="ARBA00022475"/>
    </source>
</evidence>
<dbReference type="AlphaFoldDB" id="A0AAE3ME69"/>
<dbReference type="PANTHER" id="PTHR32309">
    <property type="entry name" value="TYROSINE-PROTEIN KINASE"/>
    <property type="match status" value="1"/>
</dbReference>
<evidence type="ECO:0000313" key="9">
    <source>
        <dbReference type="Proteomes" id="UP001207408"/>
    </source>
</evidence>
<dbReference type="PANTHER" id="PTHR32309:SF13">
    <property type="entry name" value="FERRIC ENTEROBACTIN TRANSPORT PROTEIN FEPE"/>
    <property type="match status" value="1"/>
</dbReference>
<evidence type="ECO:0000256" key="6">
    <source>
        <dbReference type="SAM" id="Phobius"/>
    </source>
</evidence>
<feature type="domain" description="Polysaccharide chain length determinant N-terminal" evidence="7">
    <location>
        <begin position="23"/>
        <end position="125"/>
    </location>
</feature>
<evidence type="ECO:0000259" key="7">
    <source>
        <dbReference type="Pfam" id="PF02706"/>
    </source>
</evidence>
<name>A0AAE3ME69_9BACT</name>
<sequence>MDTNQNILKVNKTQTDHQIIKDDEIDLIALIKTIWDGRKIIYYSVGVCVFIGLLIAFLSPTKYTASATLLPSSENKSSSVGGLGALAGMAGINLSSMMGQSDGIPAEIYPQIVNSYPFLNEFIYEKFHFEEYEQPISIYDYVVADTIPSVGSQIAKYTIRLPWTIKEKVFSNEKKGIISNVDYGVLYLSEEELKVIESVYELFRIGVDEETGLVVITVEVEEPILAAQFVKKAVKLLQRYIIEYKTKQVREHLKFVKGRYEEKKQEYEKAQLAFYNYKDSHRNIISERVDPEFQRLSDEYDITLTVYKDLSTQLEAAKIAVKEESPVFSVIEPAKVPDEKSSPVRKSILLISMIVGVFFGVCLVIGLIIYDNIKDKLK</sequence>
<keyword evidence="4 6" id="KW-1133">Transmembrane helix</keyword>
<keyword evidence="2" id="KW-1003">Cell membrane</keyword>
<feature type="transmembrane region" description="Helical" evidence="6">
    <location>
        <begin position="40"/>
        <end position="58"/>
    </location>
</feature>
<evidence type="ECO:0000256" key="3">
    <source>
        <dbReference type="ARBA" id="ARBA00022692"/>
    </source>
</evidence>
<protein>
    <submittedName>
        <fullName evidence="8">Wzz/FepE/Etk N-terminal domain-containing protein</fullName>
    </submittedName>
</protein>
<keyword evidence="5 6" id="KW-0472">Membrane</keyword>
<gene>
    <name evidence="8" type="ORF">OM074_09185</name>
</gene>
<organism evidence="8 9">
    <name type="scientific">Plebeiibacterium marinum</name>
    <dbReference type="NCBI Taxonomy" id="2992111"/>
    <lineage>
        <taxon>Bacteria</taxon>
        <taxon>Pseudomonadati</taxon>
        <taxon>Bacteroidota</taxon>
        <taxon>Bacteroidia</taxon>
        <taxon>Marinilabiliales</taxon>
        <taxon>Marinilabiliaceae</taxon>
        <taxon>Plebeiibacterium</taxon>
    </lineage>
</organism>
<evidence type="ECO:0000256" key="1">
    <source>
        <dbReference type="ARBA" id="ARBA00004651"/>
    </source>
</evidence>
<comment type="subcellular location">
    <subcellularLocation>
        <location evidence="1">Cell membrane</location>
        <topology evidence="1">Multi-pass membrane protein</topology>
    </subcellularLocation>
</comment>
<keyword evidence="3 6" id="KW-0812">Transmembrane</keyword>
<feature type="transmembrane region" description="Helical" evidence="6">
    <location>
        <begin position="348"/>
        <end position="370"/>
    </location>
</feature>
<keyword evidence="9" id="KW-1185">Reference proteome</keyword>
<evidence type="ECO:0000256" key="5">
    <source>
        <dbReference type="ARBA" id="ARBA00023136"/>
    </source>
</evidence>
<accession>A0AAE3ME69</accession>
<proteinExistence type="predicted"/>
<evidence type="ECO:0000256" key="4">
    <source>
        <dbReference type="ARBA" id="ARBA00022989"/>
    </source>
</evidence>